<gene>
    <name evidence="2" type="ORF">UREG_03397</name>
</gene>
<sequence>MELIEEYLIPVLNTILQGIPPSLYLQLASYVTAANDYFNTLRFAYAEPYIITPINTLLNSPPDLYSILILFIILVISLKVLDYARRVITFWIILFFRLVFWGSILGGGYYVYTVGWGKASQDAAWILGLLEGFIQRVLAENDASGKSGSRSRYNSAGRGRR</sequence>
<feature type="transmembrane region" description="Helical" evidence="1">
    <location>
        <begin position="64"/>
        <end position="81"/>
    </location>
</feature>
<evidence type="ECO:0000256" key="1">
    <source>
        <dbReference type="SAM" id="Phobius"/>
    </source>
</evidence>
<dbReference type="eggNOG" id="ENOG502T2BZ">
    <property type="taxonomic scope" value="Eukaryota"/>
</dbReference>
<dbReference type="EMBL" id="CH476616">
    <property type="protein sequence ID" value="EEP78551.1"/>
    <property type="molecule type" value="Genomic_DNA"/>
</dbReference>
<dbReference type="Pfam" id="PF12716">
    <property type="entry name" value="Apq12"/>
    <property type="match status" value="1"/>
</dbReference>
<dbReference type="AlphaFoldDB" id="C4JQQ2"/>
<dbReference type="VEuPathDB" id="FungiDB:UREG_03397"/>
<keyword evidence="1" id="KW-1133">Transmembrane helix</keyword>
<dbReference type="OMA" id="GWYVYSV"/>
<evidence type="ECO:0000313" key="3">
    <source>
        <dbReference type="Proteomes" id="UP000002058"/>
    </source>
</evidence>
<dbReference type="InParanoid" id="C4JQQ2"/>
<dbReference type="Proteomes" id="UP000002058">
    <property type="component" value="Unassembled WGS sequence"/>
</dbReference>
<dbReference type="HOGENOM" id="CLU_112520_0_0_1"/>
<feature type="transmembrane region" description="Helical" evidence="1">
    <location>
        <begin position="88"/>
        <end position="112"/>
    </location>
</feature>
<dbReference type="RefSeq" id="XP_002543880.1">
    <property type="nucleotide sequence ID" value="XM_002543834.1"/>
</dbReference>
<dbReference type="KEGG" id="ure:UREG_03397"/>
<evidence type="ECO:0000313" key="2">
    <source>
        <dbReference type="EMBL" id="EEP78551.1"/>
    </source>
</evidence>
<reference evidence="3" key="1">
    <citation type="journal article" date="2009" name="Genome Res.">
        <title>Comparative genomic analyses of the human fungal pathogens Coccidioides and their relatives.</title>
        <authorList>
            <person name="Sharpton T.J."/>
            <person name="Stajich J.E."/>
            <person name="Rounsley S.D."/>
            <person name="Gardner M.J."/>
            <person name="Wortman J.R."/>
            <person name="Jordar V.S."/>
            <person name="Maiti R."/>
            <person name="Kodira C.D."/>
            <person name="Neafsey D.E."/>
            <person name="Zeng Q."/>
            <person name="Hung C.-Y."/>
            <person name="McMahan C."/>
            <person name="Muszewska A."/>
            <person name="Grynberg M."/>
            <person name="Mandel M.A."/>
            <person name="Kellner E.M."/>
            <person name="Barker B.M."/>
            <person name="Galgiani J.N."/>
            <person name="Orbach M.J."/>
            <person name="Kirkland T.N."/>
            <person name="Cole G.T."/>
            <person name="Henn M.R."/>
            <person name="Birren B.W."/>
            <person name="Taylor J.W."/>
        </authorList>
    </citation>
    <scope>NUCLEOTIDE SEQUENCE [LARGE SCALE GENOMIC DNA]</scope>
    <source>
        <strain evidence="3">UAMH 1704</strain>
    </source>
</reference>
<keyword evidence="1" id="KW-0472">Membrane</keyword>
<name>C4JQQ2_UNCRE</name>
<dbReference type="OrthoDB" id="3559694at2759"/>
<organism evidence="2 3">
    <name type="scientific">Uncinocarpus reesii (strain UAMH 1704)</name>
    <dbReference type="NCBI Taxonomy" id="336963"/>
    <lineage>
        <taxon>Eukaryota</taxon>
        <taxon>Fungi</taxon>
        <taxon>Dikarya</taxon>
        <taxon>Ascomycota</taxon>
        <taxon>Pezizomycotina</taxon>
        <taxon>Eurotiomycetes</taxon>
        <taxon>Eurotiomycetidae</taxon>
        <taxon>Onygenales</taxon>
        <taxon>Onygenaceae</taxon>
        <taxon>Uncinocarpus</taxon>
    </lineage>
</organism>
<proteinExistence type="predicted"/>
<evidence type="ECO:0008006" key="4">
    <source>
        <dbReference type="Google" id="ProtNLM"/>
    </source>
</evidence>
<keyword evidence="1" id="KW-0812">Transmembrane</keyword>
<accession>C4JQQ2</accession>
<keyword evidence="3" id="KW-1185">Reference proteome</keyword>
<dbReference type="InterPro" id="IPR024316">
    <property type="entry name" value="APQ12"/>
</dbReference>
<dbReference type="GeneID" id="8440237"/>
<protein>
    <recommendedName>
        <fullName evidence="4">Nuclear pore assembly and biogenesis-domain-containing protein</fullName>
    </recommendedName>
</protein>